<accession>A0A7H8RGU5</accession>
<keyword evidence="2" id="KW-0560">Oxidoreductase</keyword>
<dbReference type="PRINTS" id="PR00081">
    <property type="entry name" value="GDHRDH"/>
</dbReference>
<proteinExistence type="inferred from homology"/>
<dbReference type="InterPro" id="IPR002347">
    <property type="entry name" value="SDR_fam"/>
</dbReference>
<dbReference type="KEGG" id="trg:TRUGW13939_11941"/>
<dbReference type="PANTHER" id="PTHR43115">
    <property type="entry name" value="DEHYDROGENASE/REDUCTASE SDR FAMILY MEMBER 11"/>
    <property type="match status" value="1"/>
</dbReference>
<dbReference type="EMBL" id="CP055903">
    <property type="protein sequence ID" value="QKX64765.1"/>
    <property type="molecule type" value="Genomic_DNA"/>
</dbReference>
<dbReference type="SUPFAM" id="SSF51735">
    <property type="entry name" value="NAD(P)-binding Rossmann-fold domains"/>
    <property type="match status" value="1"/>
</dbReference>
<name>A0A7H8RGU5_TALRU</name>
<dbReference type="Pfam" id="PF00106">
    <property type="entry name" value="adh_short"/>
    <property type="match status" value="1"/>
</dbReference>
<dbReference type="Gene3D" id="3.40.50.720">
    <property type="entry name" value="NAD(P)-binding Rossmann-like Domain"/>
    <property type="match status" value="1"/>
</dbReference>
<dbReference type="GeneID" id="55999417"/>
<evidence type="ECO:0000313" key="4">
    <source>
        <dbReference type="Proteomes" id="UP000509510"/>
    </source>
</evidence>
<protein>
    <recommendedName>
        <fullName evidence="5">Ketoreductase (KR) domain-containing protein</fullName>
    </recommendedName>
</protein>
<reference evidence="4" key="1">
    <citation type="submission" date="2020-06" db="EMBL/GenBank/DDBJ databases">
        <title>A chromosome-scale genome assembly of Talaromyces rugulosus W13939.</title>
        <authorList>
            <person name="Wang B."/>
            <person name="Guo L."/>
            <person name="Ye K."/>
            <person name="Wang L."/>
        </authorList>
    </citation>
    <scope>NUCLEOTIDE SEQUENCE [LARGE SCALE GENOMIC DNA]</scope>
    <source>
        <strain evidence="4">W13939</strain>
    </source>
</reference>
<gene>
    <name evidence="3" type="ORF">TRUGW13939_11941</name>
</gene>
<dbReference type="PANTHER" id="PTHR43115:SF4">
    <property type="entry name" value="DEHYDROGENASE_REDUCTASE SDR FAMILY MEMBER 11"/>
    <property type="match status" value="1"/>
</dbReference>
<evidence type="ECO:0000256" key="1">
    <source>
        <dbReference type="ARBA" id="ARBA00006484"/>
    </source>
</evidence>
<dbReference type="Proteomes" id="UP000509510">
    <property type="component" value="Chromosome VI"/>
</dbReference>
<evidence type="ECO:0000256" key="2">
    <source>
        <dbReference type="ARBA" id="ARBA00023002"/>
    </source>
</evidence>
<comment type="similarity">
    <text evidence="1">Belongs to the short-chain dehydrogenases/reductases (SDR) family.</text>
</comment>
<evidence type="ECO:0008006" key="5">
    <source>
        <dbReference type="Google" id="ProtNLM"/>
    </source>
</evidence>
<dbReference type="GO" id="GO:0016491">
    <property type="term" value="F:oxidoreductase activity"/>
    <property type="evidence" value="ECO:0007669"/>
    <property type="project" value="UniProtKB-KW"/>
</dbReference>
<keyword evidence="4" id="KW-1185">Reference proteome</keyword>
<dbReference type="CDD" id="cd05233">
    <property type="entry name" value="SDR_c"/>
    <property type="match status" value="1"/>
</dbReference>
<organism evidence="3 4">
    <name type="scientific">Talaromyces rugulosus</name>
    <name type="common">Penicillium rugulosum</name>
    <dbReference type="NCBI Taxonomy" id="121627"/>
    <lineage>
        <taxon>Eukaryota</taxon>
        <taxon>Fungi</taxon>
        <taxon>Dikarya</taxon>
        <taxon>Ascomycota</taxon>
        <taxon>Pezizomycotina</taxon>
        <taxon>Eurotiomycetes</taxon>
        <taxon>Eurotiomycetidae</taxon>
        <taxon>Eurotiales</taxon>
        <taxon>Trichocomaceae</taxon>
        <taxon>Talaromyces</taxon>
        <taxon>Talaromyces sect. Islandici</taxon>
    </lineage>
</organism>
<dbReference type="InterPro" id="IPR036291">
    <property type="entry name" value="NAD(P)-bd_dom_sf"/>
</dbReference>
<evidence type="ECO:0000313" key="3">
    <source>
        <dbReference type="EMBL" id="QKX64765.1"/>
    </source>
</evidence>
<dbReference type="OrthoDB" id="1933717at2759"/>
<dbReference type="AlphaFoldDB" id="A0A7H8RGU5"/>
<dbReference type="RefSeq" id="XP_035350938.1">
    <property type="nucleotide sequence ID" value="XM_035495045.1"/>
</dbReference>
<sequence length="305" mass="32338">MALSLTPSQRNAQDIRSFVPTLHTDVYPAIDPSAKRLPQPFTVVVLGGSGAVGGALARSYALAGATGLVLAARRLPVVEDVAKEAKSINPSIKTLAIQCDIGSASDVASVANATKAQFGNTVGAVVVNAGYTGAMNNDITLEGVEEMETAFRVNTLGTAYAGKYFIPLLNESINTTRVFIGISSMAAPIISGPIAHIHYSASKFAQVRVIEMINEQQAKKGLFVASVHPGGINSDFAIGMPEQLKHLLTDSPGLAGAFCVWLAQNQERVKDLSGRFLSSKWDVDELLQRIGDIVENDLLKARFSV</sequence>